<name>A0A8S1FAK6_9PELO</name>
<sequence length="72" mass="8304">MGTSARIQKGTHGKPVKERLTDDKFCANMSNVFAKLRGYTPYWNQCRLRITNYLAFFLLGIQAANMIRHLEP</sequence>
<organism evidence="1 2">
    <name type="scientific">Caenorhabditis bovis</name>
    <dbReference type="NCBI Taxonomy" id="2654633"/>
    <lineage>
        <taxon>Eukaryota</taxon>
        <taxon>Metazoa</taxon>
        <taxon>Ecdysozoa</taxon>
        <taxon>Nematoda</taxon>
        <taxon>Chromadorea</taxon>
        <taxon>Rhabditida</taxon>
        <taxon>Rhabditina</taxon>
        <taxon>Rhabditomorpha</taxon>
        <taxon>Rhabditoidea</taxon>
        <taxon>Rhabditidae</taxon>
        <taxon>Peloderinae</taxon>
        <taxon>Caenorhabditis</taxon>
    </lineage>
</organism>
<dbReference type="AlphaFoldDB" id="A0A8S1FAK6"/>
<dbReference type="Proteomes" id="UP000494206">
    <property type="component" value="Unassembled WGS sequence"/>
</dbReference>
<evidence type="ECO:0000313" key="1">
    <source>
        <dbReference type="EMBL" id="CAB3409234.1"/>
    </source>
</evidence>
<evidence type="ECO:0000313" key="2">
    <source>
        <dbReference type="Proteomes" id="UP000494206"/>
    </source>
</evidence>
<reference evidence="1 2" key="1">
    <citation type="submission" date="2020-04" db="EMBL/GenBank/DDBJ databases">
        <authorList>
            <person name="Laetsch R D."/>
            <person name="Stevens L."/>
            <person name="Kumar S."/>
            <person name="Blaxter L. M."/>
        </authorList>
    </citation>
    <scope>NUCLEOTIDE SEQUENCE [LARGE SCALE GENOMIC DNA]</scope>
</reference>
<keyword evidence="2" id="KW-1185">Reference proteome</keyword>
<gene>
    <name evidence="1" type="ORF">CBOVIS_LOCUS10913</name>
</gene>
<protein>
    <submittedName>
        <fullName evidence="1">Uncharacterized protein</fullName>
    </submittedName>
</protein>
<proteinExistence type="predicted"/>
<accession>A0A8S1FAK6</accession>
<comment type="caution">
    <text evidence="1">The sequence shown here is derived from an EMBL/GenBank/DDBJ whole genome shotgun (WGS) entry which is preliminary data.</text>
</comment>
<dbReference type="EMBL" id="CADEPM010000008">
    <property type="protein sequence ID" value="CAB3409234.1"/>
    <property type="molecule type" value="Genomic_DNA"/>
</dbReference>